<evidence type="ECO:0000256" key="3">
    <source>
        <dbReference type="ARBA" id="ARBA00022538"/>
    </source>
</evidence>
<evidence type="ECO:0000256" key="5">
    <source>
        <dbReference type="ARBA" id="ARBA00022826"/>
    </source>
</evidence>
<dbReference type="InterPro" id="IPR027359">
    <property type="entry name" value="Volt_channel_dom_sf"/>
</dbReference>
<feature type="transmembrane region" description="Helical" evidence="12">
    <location>
        <begin position="137"/>
        <end position="157"/>
    </location>
</feature>
<dbReference type="SUPFAM" id="SSF81324">
    <property type="entry name" value="Voltage-gated potassium channels"/>
    <property type="match status" value="1"/>
</dbReference>
<feature type="transmembrane region" description="Helical" evidence="12">
    <location>
        <begin position="21"/>
        <end position="39"/>
    </location>
</feature>
<keyword evidence="4 12" id="KW-0812">Transmembrane</keyword>
<evidence type="ECO:0000259" key="13">
    <source>
        <dbReference type="Pfam" id="PF00520"/>
    </source>
</evidence>
<proteinExistence type="predicted"/>
<evidence type="ECO:0000256" key="9">
    <source>
        <dbReference type="ARBA" id="ARBA00023065"/>
    </source>
</evidence>
<name>A0A8J6Y9S4_9BACT</name>
<comment type="caution">
    <text evidence="14">The sequence shown here is derived from an EMBL/GenBank/DDBJ whole genome shotgun (WGS) entry which is preliminary data.</text>
</comment>
<dbReference type="PANTHER" id="PTHR11537">
    <property type="entry name" value="VOLTAGE-GATED POTASSIUM CHANNEL"/>
    <property type="match status" value="1"/>
</dbReference>
<accession>A0A8J6Y9S4</accession>
<keyword evidence="8 12" id="KW-1133">Transmembrane helix</keyword>
<dbReference type="InterPro" id="IPR005821">
    <property type="entry name" value="Ion_trans_dom"/>
</dbReference>
<dbReference type="Pfam" id="PF00520">
    <property type="entry name" value="Ion_trans"/>
    <property type="match status" value="1"/>
</dbReference>
<evidence type="ECO:0000256" key="7">
    <source>
        <dbReference type="ARBA" id="ARBA00022958"/>
    </source>
</evidence>
<evidence type="ECO:0000256" key="11">
    <source>
        <dbReference type="ARBA" id="ARBA00023303"/>
    </source>
</evidence>
<dbReference type="GO" id="GO:0008076">
    <property type="term" value="C:voltage-gated potassium channel complex"/>
    <property type="evidence" value="ECO:0007669"/>
    <property type="project" value="InterPro"/>
</dbReference>
<sequence length="262" mass="29841">MSRREQIDRYLSEPDSVPGRVVELVVGFLILGICGLFVWQSFPVSPKTERILSAVEWWVTLVFLLEYLLRLWAKGFSVQYILSPMAIIDLLACVPLLWPGSHMQFLRILRVFRILRLFRLVQSRNFFFGQITADHLMVLRILFTVFCLVFITGGLVFEAEHPENPGFQTLFDGLYFAIVSLTTVGFGDLIPVSWEGRFLTMGMILAGVLIIPWQLTTLARQIVRHETKRDIICARCGLQGHDPDASHCKACGVVIYQEYDGG</sequence>
<evidence type="ECO:0000256" key="10">
    <source>
        <dbReference type="ARBA" id="ARBA00023136"/>
    </source>
</evidence>
<gene>
    <name evidence="14" type="ORF">IFK94_13420</name>
</gene>
<keyword evidence="10 12" id="KW-0472">Membrane</keyword>
<dbReference type="PANTHER" id="PTHR11537:SF254">
    <property type="entry name" value="POTASSIUM VOLTAGE-GATED CHANNEL PROTEIN SHAB"/>
    <property type="match status" value="1"/>
</dbReference>
<feature type="transmembrane region" description="Helical" evidence="12">
    <location>
        <begin position="169"/>
        <end position="186"/>
    </location>
</feature>
<comment type="subcellular location">
    <subcellularLocation>
        <location evidence="1">Membrane</location>
        <topology evidence="1">Multi-pass membrane protein</topology>
    </subcellularLocation>
</comment>
<evidence type="ECO:0000256" key="12">
    <source>
        <dbReference type="SAM" id="Phobius"/>
    </source>
</evidence>
<keyword evidence="5" id="KW-0631">Potassium channel</keyword>
<reference evidence="14 15" key="1">
    <citation type="submission" date="2020-08" db="EMBL/GenBank/DDBJ databases">
        <title>Acidobacteriota in marine sediments use diverse sulfur dissimilation pathways.</title>
        <authorList>
            <person name="Wasmund K."/>
        </authorList>
    </citation>
    <scope>NUCLEOTIDE SEQUENCE [LARGE SCALE GENOMIC DNA]</scope>
    <source>
        <strain evidence="14">MAG AM4</strain>
    </source>
</reference>
<organism evidence="14 15">
    <name type="scientific">Candidatus Polarisedimenticola svalbardensis</name>
    <dbReference type="NCBI Taxonomy" id="2886004"/>
    <lineage>
        <taxon>Bacteria</taxon>
        <taxon>Pseudomonadati</taxon>
        <taxon>Acidobacteriota</taxon>
        <taxon>Candidatus Polarisedimenticolia</taxon>
        <taxon>Candidatus Polarisedimenticolales</taxon>
        <taxon>Candidatus Polarisedimenticolaceae</taxon>
        <taxon>Candidatus Polarisedimenticola</taxon>
    </lineage>
</organism>
<keyword evidence="11" id="KW-0407">Ion channel</keyword>
<keyword evidence="6" id="KW-0851">Voltage-gated channel</keyword>
<evidence type="ECO:0000256" key="1">
    <source>
        <dbReference type="ARBA" id="ARBA00004141"/>
    </source>
</evidence>
<evidence type="ECO:0000256" key="2">
    <source>
        <dbReference type="ARBA" id="ARBA00022448"/>
    </source>
</evidence>
<evidence type="ECO:0000256" key="6">
    <source>
        <dbReference type="ARBA" id="ARBA00022882"/>
    </source>
</evidence>
<evidence type="ECO:0000313" key="14">
    <source>
        <dbReference type="EMBL" id="MBD3869116.1"/>
    </source>
</evidence>
<keyword evidence="3" id="KW-0633">Potassium transport</keyword>
<evidence type="ECO:0000313" key="15">
    <source>
        <dbReference type="Proteomes" id="UP000648239"/>
    </source>
</evidence>
<keyword evidence="9" id="KW-0406">Ion transport</keyword>
<keyword evidence="7" id="KW-0630">Potassium</keyword>
<evidence type="ECO:0000256" key="8">
    <source>
        <dbReference type="ARBA" id="ARBA00022989"/>
    </source>
</evidence>
<dbReference type="Gene3D" id="1.20.120.350">
    <property type="entry name" value="Voltage-gated potassium channels. Chain C"/>
    <property type="match status" value="1"/>
</dbReference>
<feature type="transmembrane region" description="Helical" evidence="12">
    <location>
        <begin position="198"/>
        <end position="219"/>
    </location>
</feature>
<evidence type="ECO:0000256" key="4">
    <source>
        <dbReference type="ARBA" id="ARBA00022692"/>
    </source>
</evidence>
<dbReference type="Gene3D" id="1.10.287.70">
    <property type="match status" value="1"/>
</dbReference>
<dbReference type="AlphaFoldDB" id="A0A8J6Y9S4"/>
<feature type="transmembrane region" description="Helical" evidence="12">
    <location>
        <begin position="81"/>
        <end position="98"/>
    </location>
</feature>
<protein>
    <submittedName>
        <fullName evidence="14">Ion transporter</fullName>
    </submittedName>
</protein>
<dbReference type="GO" id="GO:0005249">
    <property type="term" value="F:voltage-gated potassium channel activity"/>
    <property type="evidence" value="ECO:0007669"/>
    <property type="project" value="InterPro"/>
</dbReference>
<feature type="domain" description="Ion transport" evidence="13">
    <location>
        <begin position="20"/>
        <end position="211"/>
    </location>
</feature>
<dbReference type="PRINTS" id="PR00169">
    <property type="entry name" value="KCHANNEL"/>
</dbReference>
<dbReference type="EMBL" id="JACXWD010000060">
    <property type="protein sequence ID" value="MBD3869116.1"/>
    <property type="molecule type" value="Genomic_DNA"/>
</dbReference>
<dbReference type="InterPro" id="IPR028325">
    <property type="entry name" value="VG_K_chnl"/>
</dbReference>
<feature type="transmembrane region" description="Helical" evidence="12">
    <location>
        <begin position="51"/>
        <end position="69"/>
    </location>
</feature>
<dbReference type="GO" id="GO:0001508">
    <property type="term" value="P:action potential"/>
    <property type="evidence" value="ECO:0007669"/>
    <property type="project" value="TreeGrafter"/>
</dbReference>
<dbReference type="Proteomes" id="UP000648239">
    <property type="component" value="Unassembled WGS sequence"/>
</dbReference>
<keyword evidence="2" id="KW-0813">Transport</keyword>